<keyword evidence="1" id="KW-0805">Transcription regulation</keyword>
<reference evidence="5 6" key="1">
    <citation type="submission" date="2019-02" db="EMBL/GenBank/DDBJ databases">
        <authorList>
            <person name="Feng G."/>
        </authorList>
    </citation>
    <scope>NUCLEOTIDE SEQUENCE [LARGE SCALE GENOMIC DNA]</scope>
    <source>
        <strain evidence="5 6">DSM 26779</strain>
    </source>
</reference>
<dbReference type="CDD" id="cd06170">
    <property type="entry name" value="LuxR_C_like"/>
    <property type="match status" value="1"/>
</dbReference>
<dbReference type="Proteomes" id="UP000292734">
    <property type="component" value="Unassembled WGS sequence"/>
</dbReference>
<dbReference type="EMBL" id="SEOM01000011">
    <property type="protein sequence ID" value="RYL97857.1"/>
    <property type="molecule type" value="Genomic_DNA"/>
</dbReference>
<evidence type="ECO:0000256" key="2">
    <source>
        <dbReference type="ARBA" id="ARBA00023125"/>
    </source>
</evidence>
<dbReference type="SUPFAM" id="SSF75516">
    <property type="entry name" value="Pheromone-binding domain of LuxR-like quorum-sensing transcription factors"/>
    <property type="match status" value="1"/>
</dbReference>
<proteinExistence type="predicted"/>
<keyword evidence="3" id="KW-0804">Transcription</keyword>
<dbReference type="Pfam" id="PF00196">
    <property type="entry name" value="GerE"/>
    <property type="match status" value="1"/>
</dbReference>
<dbReference type="SMART" id="SM00421">
    <property type="entry name" value="HTH_LUXR"/>
    <property type="match status" value="1"/>
</dbReference>
<dbReference type="InterPro" id="IPR000792">
    <property type="entry name" value="Tscrpt_reg_LuxR_C"/>
</dbReference>
<dbReference type="Gene3D" id="3.30.450.80">
    <property type="entry name" value="Transcription factor LuxR-like, autoinducer-binding domain"/>
    <property type="match status" value="1"/>
</dbReference>
<evidence type="ECO:0000313" key="6">
    <source>
        <dbReference type="Proteomes" id="UP000292734"/>
    </source>
</evidence>
<feature type="domain" description="HTH luxR-type" evidence="4">
    <location>
        <begin position="147"/>
        <end position="212"/>
    </location>
</feature>
<evidence type="ECO:0000259" key="4">
    <source>
        <dbReference type="PROSITE" id="PS50043"/>
    </source>
</evidence>
<protein>
    <submittedName>
        <fullName evidence="5">LuxR family transcriptional regulator</fullName>
    </submittedName>
</protein>
<keyword evidence="2" id="KW-0238">DNA-binding</keyword>
<dbReference type="InterPro" id="IPR036693">
    <property type="entry name" value="TF_LuxR_autoind-bd_dom_sf"/>
</dbReference>
<dbReference type="PROSITE" id="PS50043">
    <property type="entry name" value="HTH_LUXR_2"/>
    <property type="match status" value="1"/>
</dbReference>
<dbReference type="Gene3D" id="1.10.10.10">
    <property type="entry name" value="Winged helix-like DNA-binding domain superfamily/Winged helix DNA-binding domain"/>
    <property type="match status" value="1"/>
</dbReference>
<dbReference type="SUPFAM" id="SSF46894">
    <property type="entry name" value="C-terminal effector domain of the bipartite response regulators"/>
    <property type="match status" value="1"/>
</dbReference>
<sequence>MEAVTADLGFRYYALIHHADLRGSPPGRVDVRHYPEAVAARIIDEGRYRRDPVIRACAFADGAFLWSELDRIIHLDRHDRRCLEAGQAEGLNEGITVPSVLLGDCMGSCTFAGIKSPKRAVRLLGPVQMIGIFAFQAARRLVTGQRQPRPVPRLHPRPRDCVILAGRGLSNKEIARTLSLTPRTVDGYMTEARELFGAHDRTELVVSAIFALRPLSIMPPISVQTNGVIQNGHILQHPGRGSDVNFD</sequence>
<dbReference type="InterPro" id="IPR016032">
    <property type="entry name" value="Sig_transdc_resp-reg_C-effctor"/>
</dbReference>
<dbReference type="AlphaFoldDB" id="A0A4Q4IWM7"/>
<name>A0A4Q4IWM7_9SPHN</name>
<dbReference type="InterPro" id="IPR036388">
    <property type="entry name" value="WH-like_DNA-bd_sf"/>
</dbReference>
<comment type="caution">
    <text evidence="5">The sequence shown here is derived from an EMBL/GenBank/DDBJ whole genome shotgun (WGS) entry which is preliminary data.</text>
</comment>
<gene>
    <name evidence="5" type="ORF">EWH08_18500</name>
</gene>
<evidence type="ECO:0000256" key="3">
    <source>
        <dbReference type="ARBA" id="ARBA00023163"/>
    </source>
</evidence>
<dbReference type="GO" id="GO:0003677">
    <property type="term" value="F:DNA binding"/>
    <property type="evidence" value="ECO:0007669"/>
    <property type="project" value="UniProtKB-KW"/>
</dbReference>
<evidence type="ECO:0000313" key="5">
    <source>
        <dbReference type="EMBL" id="RYL97857.1"/>
    </source>
</evidence>
<evidence type="ECO:0000256" key="1">
    <source>
        <dbReference type="ARBA" id="ARBA00023015"/>
    </source>
</evidence>
<dbReference type="InterPro" id="IPR005143">
    <property type="entry name" value="TF_LuxR_autoind-bd_dom"/>
</dbReference>
<dbReference type="Pfam" id="PF03472">
    <property type="entry name" value="Autoind_bind"/>
    <property type="match status" value="1"/>
</dbReference>
<dbReference type="GO" id="GO:0006355">
    <property type="term" value="P:regulation of DNA-templated transcription"/>
    <property type="evidence" value="ECO:0007669"/>
    <property type="project" value="InterPro"/>
</dbReference>
<accession>A0A4Q4IWM7</accession>
<organism evidence="5 6">
    <name type="scientific">Sphingobium indicum</name>
    <dbReference type="NCBI Taxonomy" id="332055"/>
    <lineage>
        <taxon>Bacteria</taxon>
        <taxon>Pseudomonadati</taxon>
        <taxon>Pseudomonadota</taxon>
        <taxon>Alphaproteobacteria</taxon>
        <taxon>Sphingomonadales</taxon>
        <taxon>Sphingomonadaceae</taxon>
        <taxon>Sphingobium</taxon>
    </lineage>
</organism>